<keyword evidence="1" id="KW-0472">Membrane</keyword>
<feature type="transmembrane region" description="Helical" evidence="1">
    <location>
        <begin position="133"/>
        <end position="153"/>
    </location>
</feature>
<feature type="transmembrane region" description="Helical" evidence="1">
    <location>
        <begin position="78"/>
        <end position="95"/>
    </location>
</feature>
<protein>
    <submittedName>
        <fullName evidence="3">Acyltransferase family protein</fullName>
    </submittedName>
</protein>
<organism evidence="3 4">
    <name type="scientific">Clostridium aminobutyricum</name>
    <dbReference type="NCBI Taxonomy" id="33953"/>
    <lineage>
        <taxon>Bacteria</taxon>
        <taxon>Bacillati</taxon>
        <taxon>Bacillota</taxon>
        <taxon>Clostridia</taxon>
        <taxon>Eubacteriales</taxon>
        <taxon>Clostridiaceae</taxon>
        <taxon>Clostridium</taxon>
    </lineage>
</organism>
<dbReference type="RefSeq" id="WP_206582174.1">
    <property type="nucleotide sequence ID" value="NZ_JAFJZZ010000002.1"/>
</dbReference>
<feature type="domain" description="Acyltransferase 3" evidence="2">
    <location>
        <begin position="13"/>
        <end position="311"/>
    </location>
</feature>
<keyword evidence="1" id="KW-1133">Transmembrane helix</keyword>
<name>A0A939D915_CLOAM</name>
<keyword evidence="3" id="KW-0012">Acyltransferase</keyword>
<feature type="transmembrane region" description="Helical" evidence="1">
    <location>
        <begin position="228"/>
        <end position="249"/>
    </location>
</feature>
<dbReference type="EMBL" id="JAFJZZ010000002">
    <property type="protein sequence ID" value="MBN7773355.1"/>
    <property type="molecule type" value="Genomic_DNA"/>
</dbReference>
<evidence type="ECO:0000256" key="1">
    <source>
        <dbReference type="SAM" id="Phobius"/>
    </source>
</evidence>
<evidence type="ECO:0000313" key="3">
    <source>
        <dbReference type="EMBL" id="MBN7773355.1"/>
    </source>
</evidence>
<keyword evidence="1" id="KW-0812">Transmembrane</keyword>
<dbReference type="AlphaFoldDB" id="A0A939D915"/>
<sequence>MENTLNQIKQRDYKFDNLRGLLIWTIPISHFTRMGGDFAQASLGGLAYITINVFVMQAFMFLSGYFSKNVEKARNNSFETFMLPYLFFTVVFYIFRYCYFGEAKLNFLKPPFALWFLFSAFFYRFFLKDLVKIRHLLPISLALYIFAGQIYYLNDDLLALGRTVSYFPFFLLGYYCSSDRIKKLQQLKIWQTFLLGAALLGVSYLLAYHVDIPVEFYLLRTTGEALGVVWYADIFMRVVILLLSCAWILLMFNLLPNKNNYLAYVGVHTMPIYILHLFFRYYLKKEGFPFTDPIAYYLGIFGFASLCVVIFSSPPIAKAYDKTLKLIYSGWLKLKKYELKN</sequence>
<keyword evidence="3" id="KW-0808">Transferase</keyword>
<reference evidence="3" key="1">
    <citation type="submission" date="2021-02" db="EMBL/GenBank/DDBJ databases">
        <title>Abyssanaerobacter marinus gen.nov., sp., nov, anaerobic bacterium isolated from the Onnuri vent field of Indian Ocean and suggestion of Mogibacteriaceae fam. nov., and proposal of reclassification of ambiguous this family's genus member.</title>
        <authorList>
            <person name="Kim Y.J."/>
            <person name="Yang J.-A."/>
        </authorList>
    </citation>
    <scope>NUCLEOTIDE SEQUENCE</scope>
    <source>
        <strain evidence="3">DSM 2634</strain>
    </source>
</reference>
<feature type="transmembrane region" description="Helical" evidence="1">
    <location>
        <begin position="21"/>
        <end position="39"/>
    </location>
</feature>
<feature type="transmembrane region" description="Helical" evidence="1">
    <location>
        <begin position="294"/>
        <end position="317"/>
    </location>
</feature>
<keyword evidence="4" id="KW-1185">Reference proteome</keyword>
<dbReference type="GO" id="GO:0016747">
    <property type="term" value="F:acyltransferase activity, transferring groups other than amino-acyl groups"/>
    <property type="evidence" value="ECO:0007669"/>
    <property type="project" value="InterPro"/>
</dbReference>
<proteinExistence type="predicted"/>
<feature type="transmembrane region" description="Helical" evidence="1">
    <location>
        <begin position="107"/>
        <end position="126"/>
    </location>
</feature>
<feature type="transmembrane region" description="Helical" evidence="1">
    <location>
        <begin position="261"/>
        <end position="282"/>
    </location>
</feature>
<dbReference type="InterPro" id="IPR002656">
    <property type="entry name" value="Acyl_transf_3_dom"/>
</dbReference>
<dbReference type="PANTHER" id="PTHR37312:SF1">
    <property type="entry name" value="MEMBRANE-BOUND ACYLTRANSFERASE YKRP-RELATED"/>
    <property type="match status" value="1"/>
</dbReference>
<feature type="transmembrane region" description="Helical" evidence="1">
    <location>
        <begin position="189"/>
        <end position="208"/>
    </location>
</feature>
<feature type="transmembrane region" description="Helical" evidence="1">
    <location>
        <begin position="45"/>
        <end position="66"/>
    </location>
</feature>
<gene>
    <name evidence="3" type="ORF">JYB65_08275</name>
</gene>
<dbReference type="PANTHER" id="PTHR37312">
    <property type="entry name" value="MEMBRANE-BOUND ACYLTRANSFERASE YKRP-RELATED"/>
    <property type="match status" value="1"/>
</dbReference>
<feature type="transmembrane region" description="Helical" evidence="1">
    <location>
        <begin position="159"/>
        <end position="177"/>
    </location>
</feature>
<dbReference type="Proteomes" id="UP000664545">
    <property type="component" value="Unassembled WGS sequence"/>
</dbReference>
<dbReference type="Pfam" id="PF01757">
    <property type="entry name" value="Acyl_transf_3"/>
    <property type="match status" value="1"/>
</dbReference>
<dbReference type="InterPro" id="IPR052734">
    <property type="entry name" value="Nod_factor_acetyltransferase"/>
</dbReference>
<evidence type="ECO:0000313" key="4">
    <source>
        <dbReference type="Proteomes" id="UP000664545"/>
    </source>
</evidence>
<comment type="caution">
    <text evidence="3">The sequence shown here is derived from an EMBL/GenBank/DDBJ whole genome shotgun (WGS) entry which is preliminary data.</text>
</comment>
<accession>A0A939D915</accession>
<evidence type="ECO:0000259" key="2">
    <source>
        <dbReference type="Pfam" id="PF01757"/>
    </source>
</evidence>